<evidence type="ECO:0008006" key="5">
    <source>
        <dbReference type="Google" id="ProtNLM"/>
    </source>
</evidence>
<dbReference type="PROSITE" id="PS00768">
    <property type="entry name" value="TRANSTHYRETIN_1"/>
    <property type="match status" value="1"/>
</dbReference>
<proteinExistence type="predicted"/>
<dbReference type="Pfam" id="PF02953">
    <property type="entry name" value="zf-Tim10_DDP"/>
    <property type="match status" value="1"/>
</dbReference>
<feature type="domain" description="Transthyretin/hydroxyisourate hydrolase" evidence="1">
    <location>
        <begin position="81"/>
        <end position="182"/>
    </location>
</feature>
<dbReference type="STRING" id="2903.R1CX81"/>
<dbReference type="InterPro" id="IPR023416">
    <property type="entry name" value="Transthyretin/HIU_hydrolase_d"/>
</dbReference>
<dbReference type="PANTHER" id="PTHR10395">
    <property type="entry name" value="URICASE AND TRANSTHYRETIN-RELATED"/>
    <property type="match status" value="1"/>
</dbReference>
<evidence type="ECO:0000313" key="3">
    <source>
        <dbReference type="EnsemblProtists" id="EOD06945"/>
    </source>
</evidence>
<dbReference type="GO" id="GO:0006144">
    <property type="term" value="P:purine nucleobase metabolic process"/>
    <property type="evidence" value="ECO:0007669"/>
    <property type="project" value="TreeGrafter"/>
</dbReference>
<dbReference type="InterPro" id="IPR035427">
    <property type="entry name" value="Tim10-like_dom_sf"/>
</dbReference>
<dbReference type="HOGENOM" id="CLU_1036006_0_0_1"/>
<dbReference type="SUPFAM" id="SSF49472">
    <property type="entry name" value="Transthyretin (synonym: prealbumin)"/>
    <property type="match status" value="1"/>
</dbReference>
<organism evidence="3 4">
    <name type="scientific">Emiliania huxleyi (strain CCMP1516)</name>
    <dbReference type="NCBI Taxonomy" id="280463"/>
    <lineage>
        <taxon>Eukaryota</taxon>
        <taxon>Haptista</taxon>
        <taxon>Haptophyta</taxon>
        <taxon>Prymnesiophyceae</taxon>
        <taxon>Isochrysidales</taxon>
        <taxon>Noelaerhabdaceae</taxon>
        <taxon>Emiliania</taxon>
    </lineage>
</organism>
<dbReference type="RefSeq" id="XP_005759374.1">
    <property type="nucleotide sequence ID" value="XM_005759317.1"/>
</dbReference>
<dbReference type="InterPro" id="IPR004217">
    <property type="entry name" value="Tim10-like"/>
</dbReference>
<sequence length="269" mass="28233">MRLNELVRPNPTGFLTCHVLDTARGCPAAGMRIELKRRVESSNGARGTRTRVRKTCGAQTQSTDAVTHAAAVGPGGGGGDSWAEVGSFLTNEDGRIVGALSASSGAKAAGTARRGPVLKDGAMARGVYEWTFHVGDYFAAAGATFAPCGTPFLGQVPLRFGIDDAESHYHVPLLCSPFSFSTMDDGDINSAKMQVQGQMAAQYIQEVMQVITSKCFTKCVTRPGPKLDDSEKICTAKYLDAMAIVSQTWASRAKAQAQMGGGGDGGFLG</sequence>
<evidence type="ECO:0000313" key="4">
    <source>
        <dbReference type="Proteomes" id="UP000013827"/>
    </source>
</evidence>
<evidence type="ECO:0000259" key="1">
    <source>
        <dbReference type="Pfam" id="PF00576"/>
    </source>
</evidence>
<keyword evidence="4" id="KW-1185">Reference proteome</keyword>
<dbReference type="Pfam" id="PF00576">
    <property type="entry name" value="Transthyretin"/>
    <property type="match status" value="2"/>
</dbReference>
<dbReference type="KEGG" id="ehx:EMIHUDRAFT_453369"/>
<dbReference type="InterPro" id="IPR036817">
    <property type="entry name" value="Transthyretin/HIU_hydrolase_sf"/>
</dbReference>
<dbReference type="Gene3D" id="1.10.287.810">
    <property type="entry name" value="Mitochondrial import inner membrane translocase subunit tim13 like domains"/>
    <property type="match status" value="1"/>
</dbReference>
<dbReference type="SUPFAM" id="SSF144122">
    <property type="entry name" value="Tim10-like"/>
    <property type="match status" value="1"/>
</dbReference>
<feature type="domain" description="Transthyretin/hydroxyisourate hydrolase" evidence="1">
    <location>
        <begin position="15"/>
        <end position="48"/>
    </location>
</feature>
<evidence type="ECO:0000259" key="2">
    <source>
        <dbReference type="Pfam" id="PF02953"/>
    </source>
</evidence>
<dbReference type="InterPro" id="IPR023418">
    <property type="entry name" value="Thyroxine_BS"/>
</dbReference>
<dbReference type="PaxDb" id="2903-EOD06945"/>
<dbReference type="Proteomes" id="UP000013827">
    <property type="component" value="Unassembled WGS sequence"/>
</dbReference>
<name>A0A0D3I6R0_EMIH1</name>
<dbReference type="PANTHER" id="PTHR10395:SF7">
    <property type="entry name" value="5-HYDROXYISOURATE HYDROLASE"/>
    <property type="match status" value="1"/>
</dbReference>
<feature type="domain" description="Tim10-like" evidence="2">
    <location>
        <begin position="193"/>
        <end position="249"/>
    </location>
</feature>
<dbReference type="AlphaFoldDB" id="A0A0D3I6R0"/>
<protein>
    <recommendedName>
        <fullName evidence="5">Hydroxyisourate hydrolase</fullName>
    </recommendedName>
</protein>
<reference evidence="3" key="2">
    <citation type="submission" date="2024-10" db="UniProtKB">
        <authorList>
            <consortium name="EnsemblProtists"/>
        </authorList>
    </citation>
    <scope>IDENTIFICATION</scope>
</reference>
<accession>A0A0D3I6R0</accession>
<reference evidence="4" key="1">
    <citation type="journal article" date="2013" name="Nature">
        <title>Pan genome of the phytoplankton Emiliania underpins its global distribution.</title>
        <authorList>
            <person name="Read B.A."/>
            <person name="Kegel J."/>
            <person name="Klute M.J."/>
            <person name="Kuo A."/>
            <person name="Lefebvre S.C."/>
            <person name="Maumus F."/>
            <person name="Mayer C."/>
            <person name="Miller J."/>
            <person name="Monier A."/>
            <person name="Salamov A."/>
            <person name="Young J."/>
            <person name="Aguilar M."/>
            <person name="Claverie J.M."/>
            <person name="Frickenhaus S."/>
            <person name="Gonzalez K."/>
            <person name="Herman E.K."/>
            <person name="Lin Y.C."/>
            <person name="Napier J."/>
            <person name="Ogata H."/>
            <person name="Sarno A.F."/>
            <person name="Shmutz J."/>
            <person name="Schroeder D."/>
            <person name="de Vargas C."/>
            <person name="Verret F."/>
            <person name="von Dassow P."/>
            <person name="Valentin K."/>
            <person name="Van de Peer Y."/>
            <person name="Wheeler G."/>
            <person name="Dacks J.B."/>
            <person name="Delwiche C.F."/>
            <person name="Dyhrman S.T."/>
            <person name="Glockner G."/>
            <person name="John U."/>
            <person name="Richards T."/>
            <person name="Worden A.Z."/>
            <person name="Zhang X."/>
            <person name="Grigoriev I.V."/>
            <person name="Allen A.E."/>
            <person name="Bidle K."/>
            <person name="Borodovsky M."/>
            <person name="Bowler C."/>
            <person name="Brownlee C."/>
            <person name="Cock J.M."/>
            <person name="Elias M."/>
            <person name="Gladyshev V.N."/>
            <person name="Groth M."/>
            <person name="Guda C."/>
            <person name="Hadaegh A."/>
            <person name="Iglesias-Rodriguez M.D."/>
            <person name="Jenkins J."/>
            <person name="Jones B.M."/>
            <person name="Lawson T."/>
            <person name="Leese F."/>
            <person name="Lindquist E."/>
            <person name="Lobanov A."/>
            <person name="Lomsadze A."/>
            <person name="Malik S.B."/>
            <person name="Marsh M.E."/>
            <person name="Mackinder L."/>
            <person name="Mock T."/>
            <person name="Mueller-Roeber B."/>
            <person name="Pagarete A."/>
            <person name="Parker M."/>
            <person name="Probert I."/>
            <person name="Quesneville H."/>
            <person name="Raines C."/>
            <person name="Rensing S.A."/>
            <person name="Riano-Pachon D.M."/>
            <person name="Richier S."/>
            <person name="Rokitta S."/>
            <person name="Shiraiwa Y."/>
            <person name="Soanes D.M."/>
            <person name="van der Giezen M."/>
            <person name="Wahlund T.M."/>
            <person name="Williams B."/>
            <person name="Wilson W."/>
            <person name="Wolfe G."/>
            <person name="Wurch L.L."/>
        </authorList>
    </citation>
    <scope>NUCLEOTIDE SEQUENCE</scope>
</reference>
<dbReference type="Gene3D" id="2.60.40.180">
    <property type="entry name" value="Transthyretin/hydroxyisourate hydrolase domain"/>
    <property type="match status" value="1"/>
</dbReference>
<dbReference type="EnsemblProtists" id="EOD06945">
    <property type="protein sequence ID" value="EOD06945"/>
    <property type="gene ID" value="EMIHUDRAFT_453369"/>
</dbReference>
<dbReference type="GeneID" id="17253093"/>